<feature type="region of interest" description="Disordered" evidence="1">
    <location>
        <begin position="253"/>
        <end position="272"/>
    </location>
</feature>
<dbReference type="EMBL" id="WWBZ02000016">
    <property type="protein sequence ID" value="KAF4310175.1"/>
    <property type="molecule type" value="Genomic_DNA"/>
</dbReference>
<dbReference type="Proteomes" id="UP000572817">
    <property type="component" value="Unassembled WGS sequence"/>
</dbReference>
<sequence length="313" mass="34774">MQQDDLATLFQQSLNFHTPAPAADPAPEPQAEQQQIYEHQQQQGQERDINLEQEPSQVQQQEYRQPIIYASTHYTPNVQHLISRPASAPNLNSPSPAATNTSPSILLPSARTNPHLLATFARHSIDISDLSPGQLELFTGADSDQQLRLLELWRITLRGAAAEDGVWTNATSLEMEEALARERWERLQHHQQQQQPIHIDTSVDMMTDDDEGTTTSDASASPTSLASPTLHGGQHAEPYMLSGYEQLAKRGYENQQQQQERQGMVHGYGSSATDPVYKATVENRYGAFQAMREYGYESTSGGGGGWGDDDMVM</sequence>
<comment type="caution">
    <text evidence="2">The sequence shown here is derived from an EMBL/GenBank/DDBJ whole genome shotgun (WGS) entry which is preliminary data.</text>
</comment>
<accession>A0A8H4IYY2</accession>
<organism evidence="2 3">
    <name type="scientific">Botryosphaeria dothidea</name>
    <dbReference type="NCBI Taxonomy" id="55169"/>
    <lineage>
        <taxon>Eukaryota</taxon>
        <taxon>Fungi</taxon>
        <taxon>Dikarya</taxon>
        <taxon>Ascomycota</taxon>
        <taxon>Pezizomycotina</taxon>
        <taxon>Dothideomycetes</taxon>
        <taxon>Dothideomycetes incertae sedis</taxon>
        <taxon>Botryosphaeriales</taxon>
        <taxon>Botryosphaeriaceae</taxon>
        <taxon>Botryosphaeria</taxon>
    </lineage>
</organism>
<keyword evidence="3" id="KW-1185">Reference proteome</keyword>
<gene>
    <name evidence="2" type="ORF">GTA08_BOTSDO03064</name>
</gene>
<protein>
    <submittedName>
        <fullName evidence="2">Uncharacterized protein</fullName>
    </submittedName>
</protein>
<feature type="compositionally biased region" description="Low complexity" evidence="1">
    <location>
        <begin position="29"/>
        <end position="44"/>
    </location>
</feature>
<feature type="region of interest" description="Disordered" evidence="1">
    <location>
        <begin position="204"/>
        <end position="235"/>
    </location>
</feature>
<dbReference type="AlphaFoldDB" id="A0A8H4IYY2"/>
<dbReference type="OrthoDB" id="5357075at2759"/>
<feature type="compositionally biased region" description="Polar residues" evidence="1">
    <location>
        <begin position="1"/>
        <end position="16"/>
    </location>
</feature>
<feature type="compositionally biased region" description="Low complexity" evidence="1">
    <location>
        <begin position="213"/>
        <end position="230"/>
    </location>
</feature>
<proteinExistence type="predicted"/>
<name>A0A8H4IYY2_9PEZI</name>
<evidence type="ECO:0000313" key="2">
    <source>
        <dbReference type="EMBL" id="KAF4310175.1"/>
    </source>
</evidence>
<evidence type="ECO:0000256" key="1">
    <source>
        <dbReference type="SAM" id="MobiDB-lite"/>
    </source>
</evidence>
<evidence type="ECO:0000313" key="3">
    <source>
        <dbReference type="Proteomes" id="UP000572817"/>
    </source>
</evidence>
<reference evidence="2" key="1">
    <citation type="submission" date="2020-04" db="EMBL/GenBank/DDBJ databases">
        <title>Genome Assembly and Annotation of Botryosphaeria dothidea sdau 11-99, a Latent Pathogen of Apple Fruit Ring Rot in China.</title>
        <authorList>
            <person name="Yu C."/>
            <person name="Diao Y."/>
            <person name="Lu Q."/>
            <person name="Zhao J."/>
            <person name="Cui S."/>
            <person name="Peng C."/>
            <person name="He B."/>
            <person name="Liu H."/>
        </authorList>
    </citation>
    <scope>NUCLEOTIDE SEQUENCE [LARGE SCALE GENOMIC DNA]</scope>
    <source>
        <strain evidence="2">Sdau11-99</strain>
    </source>
</reference>
<feature type="region of interest" description="Disordered" evidence="1">
    <location>
        <begin position="1"/>
        <end position="47"/>
    </location>
</feature>